<proteinExistence type="predicted"/>
<dbReference type="Proteomes" id="UP001060919">
    <property type="component" value="Chromosome"/>
</dbReference>
<dbReference type="EMBL" id="AP026867">
    <property type="protein sequence ID" value="BDS13816.1"/>
    <property type="molecule type" value="Genomic_DNA"/>
</dbReference>
<evidence type="ECO:0000313" key="1">
    <source>
        <dbReference type="EMBL" id="BDS13816.1"/>
    </source>
</evidence>
<gene>
    <name evidence="1" type="ORF">AsAng_0045780</name>
</gene>
<keyword evidence="2" id="KW-1185">Reference proteome</keyword>
<sequence length="183" mass="21216">MESIKEFIWGKSLETQEKEMQEIINNGLRDLKYDEIKVLRRPVSSNINLIVEVATHVYLGYFENKKLVDSLSFDPNEGQGIKDPKEEWNNEFTVIVGERKKLQAYWSAMKDTRKGFDEKKYILLKWNCGHVASYLLDNCPVHKDDLSKFKNGAAWALAANKVANITNQTSYDIYSESDQKKDQ</sequence>
<name>A0A915YIY4_9BACT</name>
<organism evidence="1 2">
    <name type="scientific">Aureispira anguillae</name>
    <dbReference type="NCBI Taxonomy" id="2864201"/>
    <lineage>
        <taxon>Bacteria</taxon>
        <taxon>Pseudomonadati</taxon>
        <taxon>Bacteroidota</taxon>
        <taxon>Saprospiria</taxon>
        <taxon>Saprospirales</taxon>
        <taxon>Saprospiraceae</taxon>
        <taxon>Aureispira</taxon>
    </lineage>
</organism>
<dbReference type="AlphaFoldDB" id="A0A915YIY4"/>
<evidence type="ECO:0000313" key="2">
    <source>
        <dbReference type="Proteomes" id="UP001060919"/>
    </source>
</evidence>
<dbReference type="RefSeq" id="WP_264789068.1">
    <property type="nucleotide sequence ID" value="NZ_AP026867.1"/>
</dbReference>
<accession>A0A915YIY4</accession>
<protein>
    <submittedName>
        <fullName evidence="1">Uncharacterized protein</fullName>
    </submittedName>
</protein>
<dbReference type="KEGG" id="aup:AsAng_0045780"/>
<reference evidence="1" key="1">
    <citation type="submission" date="2022-09" db="EMBL/GenBank/DDBJ databases">
        <title>Aureispira anguillicida sp. nov., isolated from Leptocephalus of Japanese eel Anguilla japonica.</title>
        <authorList>
            <person name="Yuasa K."/>
            <person name="Mekata T."/>
            <person name="Ikunari K."/>
        </authorList>
    </citation>
    <scope>NUCLEOTIDE SEQUENCE</scope>
    <source>
        <strain evidence="1">EL160426</strain>
    </source>
</reference>